<proteinExistence type="inferred from homology"/>
<comment type="caution">
    <text evidence="13">Lacks conserved residue(s) required for the propagation of feature annotation.</text>
</comment>
<evidence type="ECO:0000256" key="8">
    <source>
        <dbReference type="ARBA" id="ARBA00022840"/>
    </source>
</evidence>
<dbReference type="InterPro" id="IPR012947">
    <property type="entry name" value="tRNA_SAD"/>
</dbReference>
<dbReference type="PROSITE" id="PS50862">
    <property type="entry name" value="AA_TRNA_LIGASE_II"/>
    <property type="match status" value="1"/>
</dbReference>
<gene>
    <name evidence="13 15" type="primary">thrS</name>
    <name evidence="15" type="ORF">ENU74_03340</name>
</gene>
<comment type="cofactor">
    <cofactor evidence="13">
        <name>Zn(2+)</name>
        <dbReference type="ChEBI" id="CHEBI:29105"/>
    </cofactor>
    <text evidence="13">Binds 1 zinc ion per subunit.</text>
</comment>
<evidence type="ECO:0000256" key="3">
    <source>
        <dbReference type="ARBA" id="ARBA00022555"/>
    </source>
</evidence>
<dbReference type="SUPFAM" id="SSF55186">
    <property type="entry name" value="ThrRS/AlaRS common domain"/>
    <property type="match status" value="1"/>
</dbReference>
<keyword evidence="2 13" id="KW-0963">Cytoplasm</keyword>
<dbReference type="GO" id="GO:0000049">
    <property type="term" value="F:tRNA binding"/>
    <property type="evidence" value="ECO:0007669"/>
    <property type="project" value="UniProtKB-KW"/>
</dbReference>
<dbReference type="Gene3D" id="3.40.50.800">
    <property type="entry name" value="Anticodon-binding domain"/>
    <property type="match status" value="1"/>
</dbReference>
<comment type="subunit">
    <text evidence="13">Homodimer.</text>
</comment>
<keyword evidence="7 13" id="KW-0862">Zinc</keyword>
<dbReference type="InterPro" id="IPR004154">
    <property type="entry name" value="Anticodon-bd"/>
</dbReference>
<dbReference type="InterPro" id="IPR036621">
    <property type="entry name" value="Anticodon-bd_dom_sf"/>
</dbReference>
<dbReference type="GO" id="GO:0004829">
    <property type="term" value="F:threonine-tRNA ligase activity"/>
    <property type="evidence" value="ECO:0007669"/>
    <property type="project" value="UniProtKB-UniRule"/>
</dbReference>
<comment type="caution">
    <text evidence="15">The sequence shown here is derived from an EMBL/GenBank/DDBJ whole genome shotgun (WGS) entry which is preliminary data.</text>
</comment>
<dbReference type="NCBIfam" id="TIGR00418">
    <property type="entry name" value="thrS"/>
    <property type="match status" value="1"/>
</dbReference>
<accession>A0A7V3ZVD7</accession>
<dbReference type="InterPro" id="IPR018163">
    <property type="entry name" value="Thr/Ala-tRNA-synth_IIc_edit"/>
</dbReference>
<evidence type="ECO:0000259" key="14">
    <source>
        <dbReference type="PROSITE" id="PS50862"/>
    </source>
</evidence>
<dbReference type="Pfam" id="PF03129">
    <property type="entry name" value="HGTP_anticodon"/>
    <property type="match status" value="1"/>
</dbReference>
<feature type="binding site" evidence="13">
    <location>
        <position position="312"/>
    </location>
    <ligand>
        <name>Zn(2+)</name>
        <dbReference type="ChEBI" id="CHEBI:29105"/>
        <note>catalytic</note>
    </ligand>
</feature>
<comment type="similarity">
    <text evidence="1 13">Belongs to the class-II aminoacyl-tRNA synthetase family.</text>
</comment>
<dbReference type="Gene3D" id="3.30.54.20">
    <property type="match status" value="1"/>
</dbReference>
<protein>
    <recommendedName>
        <fullName evidence="13">Threonine--tRNA ligase</fullName>
        <ecNumber evidence="13">6.1.1.3</ecNumber>
    </recommendedName>
    <alternativeName>
        <fullName evidence="13">Threonyl-tRNA synthetase</fullName>
        <shortName evidence="13">ThrRS</shortName>
    </alternativeName>
</protein>
<dbReference type="FunFam" id="3.30.980.10:FF:000005">
    <property type="entry name" value="Threonyl-tRNA synthetase, mitochondrial"/>
    <property type="match status" value="1"/>
</dbReference>
<evidence type="ECO:0000256" key="2">
    <source>
        <dbReference type="ARBA" id="ARBA00022490"/>
    </source>
</evidence>
<dbReference type="InterPro" id="IPR045864">
    <property type="entry name" value="aa-tRNA-synth_II/BPL/LPL"/>
</dbReference>
<dbReference type="EMBL" id="DTDR01000087">
    <property type="protein sequence ID" value="HGK63609.1"/>
    <property type="molecule type" value="Genomic_DNA"/>
</dbReference>
<evidence type="ECO:0000256" key="10">
    <source>
        <dbReference type="ARBA" id="ARBA00022917"/>
    </source>
</evidence>
<dbReference type="AlphaFoldDB" id="A0A7V3ZVD7"/>
<dbReference type="GO" id="GO:0006435">
    <property type="term" value="P:threonyl-tRNA aminoacylation"/>
    <property type="evidence" value="ECO:0007669"/>
    <property type="project" value="UniProtKB-UniRule"/>
</dbReference>
<organism evidence="15">
    <name type="scientific">candidate division WOR-3 bacterium</name>
    <dbReference type="NCBI Taxonomy" id="2052148"/>
    <lineage>
        <taxon>Bacteria</taxon>
        <taxon>Bacteria division WOR-3</taxon>
    </lineage>
</organism>
<dbReference type="SMART" id="SM00863">
    <property type="entry name" value="tRNA_SAD"/>
    <property type="match status" value="1"/>
</dbReference>
<dbReference type="FunFam" id="3.40.50.800:FF:000001">
    <property type="entry name" value="Threonine--tRNA ligase"/>
    <property type="match status" value="1"/>
</dbReference>
<dbReference type="PRINTS" id="PR01047">
    <property type="entry name" value="TRNASYNTHTHR"/>
</dbReference>
<keyword evidence="8 13" id="KW-0067">ATP-binding</keyword>
<evidence type="ECO:0000256" key="4">
    <source>
        <dbReference type="ARBA" id="ARBA00022598"/>
    </source>
</evidence>
<dbReference type="Gene3D" id="3.30.930.10">
    <property type="entry name" value="Bira Bifunctional Protein, Domain 2"/>
    <property type="match status" value="1"/>
</dbReference>
<keyword evidence="11 13" id="KW-0030">Aminoacyl-tRNA synthetase</keyword>
<dbReference type="GO" id="GO:0005524">
    <property type="term" value="F:ATP binding"/>
    <property type="evidence" value="ECO:0007669"/>
    <property type="project" value="UniProtKB-UniRule"/>
</dbReference>
<reference evidence="15" key="1">
    <citation type="journal article" date="2020" name="mSystems">
        <title>Genome- and Community-Level Interaction Insights into Carbon Utilization and Element Cycling Functions of Hydrothermarchaeota in Hydrothermal Sediment.</title>
        <authorList>
            <person name="Zhou Z."/>
            <person name="Liu Y."/>
            <person name="Xu W."/>
            <person name="Pan J."/>
            <person name="Luo Z.H."/>
            <person name="Li M."/>
        </authorList>
    </citation>
    <scope>NUCLEOTIDE SEQUENCE [LARGE SCALE GENOMIC DNA]</scope>
    <source>
        <strain evidence="15">SpSt-697</strain>
    </source>
</reference>
<dbReference type="InterPro" id="IPR006195">
    <property type="entry name" value="aa-tRNA-synth_II"/>
</dbReference>
<dbReference type="EC" id="6.1.1.3" evidence="13"/>
<keyword evidence="5 13" id="KW-0479">Metal-binding</keyword>
<evidence type="ECO:0000256" key="11">
    <source>
        <dbReference type="ARBA" id="ARBA00023146"/>
    </source>
</evidence>
<dbReference type="Pfam" id="PF07973">
    <property type="entry name" value="tRNA_SAD"/>
    <property type="match status" value="1"/>
</dbReference>
<evidence type="ECO:0000256" key="9">
    <source>
        <dbReference type="ARBA" id="ARBA00022884"/>
    </source>
</evidence>
<dbReference type="InterPro" id="IPR002320">
    <property type="entry name" value="Thr-tRNA-ligase_IIa"/>
</dbReference>
<dbReference type="InterPro" id="IPR002314">
    <property type="entry name" value="aa-tRNA-synt_IIb"/>
</dbReference>
<evidence type="ECO:0000256" key="12">
    <source>
        <dbReference type="ARBA" id="ARBA00049515"/>
    </source>
</evidence>
<evidence type="ECO:0000256" key="6">
    <source>
        <dbReference type="ARBA" id="ARBA00022741"/>
    </source>
</evidence>
<keyword evidence="4 13" id="KW-0436">Ligase</keyword>
<feature type="binding site" evidence="13">
    <location>
        <position position="492"/>
    </location>
    <ligand>
        <name>Zn(2+)</name>
        <dbReference type="ChEBI" id="CHEBI:29105"/>
        <note>catalytic</note>
    </ligand>
</feature>
<comment type="catalytic activity">
    <reaction evidence="12 13">
        <text>tRNA(Thr) + L-threonine + ATP = L-threonyl-tRNA(Thr) + AMP + diphosphate + H(+)</text>
        <dbReference type="Rhea" id="RHEA:24624"/>
        <dbReference type="Rhea" id="RHEA-COMP:9670"/>
        <dbReference type="Rhea" id="RHEA-COMP:9704"/>
        <dbReference type="ChEBI" id="CHEBI:15378"/>
        <dbReference type="ChEBI" id="CHEBI:30616"/>
        <dbReference type="ChEBI" id="CHEBI:33019"/>
        <dbReference type="ChEBI" id="CHEBI:57926"/>
        <dbReference type="ChEBI" id="CHEBI:78442"/>
        <dbReference type="ChEBI" id="CHEBI:78534"/>
        <dbReference type="ChEBI" id="CHEBI:456215"/>
        <dbReference type="EC" id="6.1.1.3"/>
    </reaction>
</comment>
<dbReference type="PANTHER" id="PTHR11451:SF44">
    <property type="entry name" value="THREONINE--TRNA LIGASE, CHLOROPLASTIC_MITOCHONDRIAL 2"/>
    <property type="match status" value="1"/>
</dbReference>
<evidence type="ECO:0000313" key="15">
    <source>
        <dbReference type="EMBL" id="HGK63609.1"/>
    </source>
</evidence>
<dbReference type="CDD" id="cd00860">
    <property type="entry name" value="ThrRS_anticodon"/>
    <property type="match status" value="1"/>
</dbReference>
<dbReference type="FunFam" id="3.30.930.10:FF:000002">
    <property type="entry name" value="Threonine--tRNA ligase"/>
    <property type="match status" value="1"/>
</dbReference>
<dbReference type="SUPFAM" id="SSF55681">
    <property type="entry name" value="Class II aaRS and biotin synthetases"/>
    <property type="match status" value="1"/>
</dbReference>
<dbReference type="Pfam" id="PF00587">
    <property type="entry name" value="tRNA-synt_2b"/>
    <property type="match status" value="1"/>
</dbReference>
<comment type="subcellular location">
    <subcellularLocation>
        <location evidence="13">Cytoplasm</location>
    </subcellularLocation>
</comment>
<keyword evidence="3 13" id="KW-0820">tRNA-binding</keyword>
<keyword evidence="10 13" id="KW-0648">Protein biosynthesis</keyword>
<dbReference type="CDD" id="cd00771">
    <property type="entry name" value="ThrRS_core"/>
    <property type="match status" value="1"/>
</dbReference>
<dbReference type="InterPro" id="IPR033728">
    <property type="entry name" value="ThrRS_core"/>
</dbReference>
<feature type="binding site" evidence="13">
    <location>
        <position position="363"/>
    </location>
    <ligand>
        <name>Zn(2+)</name>
        <dbReference type="ChEBI" id="CHEBI:29105"/>
        <note>catalytic</note>
    </ligand>
</feature>
<evidence type="ECO:0000256" key="1">
    <source>
        <dbReference type="ARBA" id="ARBA00008226"/>
    </source>
</evidence>
<dbReference type="SUPFAM" id="SSF52954">
    <property type="entry name" value="Class II aaRS ABD-related"/>
    <property type="match status" value="1"/>
</dbReference>
<name>A0A7V3ZVD7_UNCW3</name>
<keyword evidence="9 13" id="KW-0694">RNA-binding</keyword>
<dbReference type="GO" id="GO:0046872">
    <property type="term" value="F:metal ion binding"/>
    <property type="evidence" value="ECO:0007669"/>
    <property type="project" value="UniProtKB-KW"/>
</dbReference>
<dbReference type="Gene3D" id="3.30.980.10">
    <property type="entry name" value="Threonyl-trna Synthetase, Chain A, domain 2"/>
    <property type="match status" value="1"/>
</dbReference>
<sequence>MKILDLFNDERIVAANLNGKLVDLSLEIDEKDKDKVKPVYFDSEEGRSIFWHSSAHLLAHAVKLLFPSVKLGIGPAIEDGFYYDFYKEPPFSQEDFSLIEKKMKELVDLDLTIEHLYLSREEAIEYFKKKGEDFKLEILNEIPDEKVSVYKQGDFIDLCLGPHLPRTGMIKAFKLLSVAGAYWKGDEGNPMLSRIYGVSFPTEEELKNHLSFLEEAKKRDHRKLGTFLEIFSFFEEAGSGLVYWLPKGAILRRIIENYWIEKHLEKGYQLVYTPHIAREALWDISGHTKYYKENMYFISGENENYILKPMNCPGHILIYKSKIRSYKDLPLRICELGTVYRQERSGVLYGTLRVRGFTQDDAHIFVTPETVEDEIVDILKFSLEILKDFGFQEFSFELSLRSLSEKEKYMGNEKEWEMAEKSLINALRRLNLDYKEAYGEATFYGPKIDLKLQGFLKKEQATTIQFDFNLPKRFHVTYMGKDGFRHETIIIHRTILGSLERFIGILIEYYGGAFPVWLSPIQVIIMTITEKEIPYAQRICEKLRNEKFRVESDFRSEKINYKIAESERMKIPYMIIIGKKEVEENCISVRKRREGDLGKMGLDNLVKMIREDIEKRR</sequence>
<evidence type="ECO:0000256" key="5">
    <source>
        <dbReference type="ARBA" id="ARBA00022723"/>
    </source>
</evidence>
<evidence type="ECO:0000256" key="13">
    <source>
        <dbReference type="HAMAP-Rule" id="MF_00184"/>
    </source>
</evidence>
<evidence type="ECO:0000256" key="7">
    <source>
        <dbReference type="ARBA" id="ARBA00022833"/>
    </source>
</evidence>
<dbReference type="InterPro" id="IPR047246">
    <property type="entry name" value="ThrRS_anticodon"/>
</dbReference>
<dbReference type="GO" id="GO:0005737">
    <property type="term" value="C:cytoplasm"/>
    <property type="evidence" value="ECO:0007669"/>
    <property type="project" value="UniProtKB-SubCell"/>
</dbReference>
<keyword evidence="6 13" id="KW-0547">Nucleotide-binding</keyword>
<dbReference type="FunFam" id="3.30.54.20:FF:000002">
    <property type="entry name" value="Threonine--tRNA ligase"/>
    <property type="match status" value="1"/>
</dbReference>
<feature type="domain" description="Aminoacyl-transfer RNA synthetases class-II family profile" evidence="14">
    <location>
        <begin position="235"/>
        <end position="515"/>
    </location>
</feature>
<dbReference type="PANTHER" id="PTHR11451">
    <property type="entry name" value="THREONINE-TRNA LIGASE"/>
    <property type="match status" value="1"/>
</dbReference>
<dbReference type="HAMAP" id="MF_00184">
    <property type="entry name" value="Thr_tRNA_synth"/>
    <property type="match status" value="1"/>
</dbReference>